<reference evidence="1" key="1">
    <citation type="submission" date="2021-12" db="EMBL/GenBank/DDBJ databases">
        <title>Comparative genomics, transcriptomics and evolutionary studies reveal genomic signatures of adaptation to plant cell wall in hemibiotrophic fungi.</title>
        <authorList>
            <consortium name="DOE Joint Genome Institute"/>
            <person name="Baroncelli R."/>
            <person name="Diaz J.F."/>
            <person name="Benocci T."/>
            <person name="Peng M."/>
            <person name="Battaglia E."/>
            <person name="Haridas S."/>
            <person name="Andreopoulos W."/>
            <person name="Labutti K."/>
            <person name="Pangilinan J."/>
            <person name="Floch G.L."/>
            <person name="Makela M.R."/>
            <person name="Henrissat B."/>
            <person name="Grigoriev I.V."/>
            <person name="Crouch J.A."/>
            <person name="De Vries R.P."/>
            <person name="Sukno S.A."/>
            <person name="Thon M.R."/>
        </authorList>
    </citation>
    <scope>NUCLEOTIDE SEQUENCE</scope>
    <source>
        <strain evidence="1">CBS 112980</strain>
    </source>
</reference>
<dbReference type="AlphaFoldDB" id="A0AAD8UP53"/>
<dbReference type="RefSeq" id="XP_060366377.1">
    <property type="nucleotide sequence ID" value="XM_060507963.1"/>
</dbReference>
<sequence length="56" mass="6729">MLGWRLFQQGQNHLCFKSWEEKRFRRVSKRQSFADQGGPSKPWNLWTFGLSDDKVI</sequence>
<protein>
    <submittedName>
        <fullName evidence="1">Uncharacterized protein</fullName>
    </submittedName>
</protein>
<evidence type="ECO:0000313" key="1">
    <source>
        <dbReference type="EMBL" id="KAK1726322.1"/>
    </source>
</evidence>
<gene>
    <name evidence="1" type="ORF">BDZ83DRAFT_616292</name>
</gene>
<name>A0AAD8UP53_GLOAC</name>
<keyword evidence="2" id="KW-1185">Reference proteome</keyword>
<dbReference type="EMBL" id="JAHMHS010000033">
    <property type="protein sequence ID" value="KAK1726322.1"/>
    <property type="molecule type" value="Genomic_DNA"/>
</dbReference>
<evidence type="ECO:0000313" key="2">
    <source>
        <dbReference type="Proteomes" id="UP001244207"/>
    </source>
</evidence>
<accession>A0AAD8UP53</accession>
<organism evidence="1 2">
    <name type="scientific">Glomerella acutata</name>
    <name type="common">Colletotrichum acutatum</name>
    <dbReference type="NCBI Taxonomy" id="27357"/>
    <lineage>
        <taxon>Eukaryota</taxon>
        <taxon>Fungi</taxon>
        <taxon>Dikarya</taxon>
        <taxon>Ascomycota</taxon>
        <taxon>Pezizomycotina</taxon>
        <taxon>Sordariomycetes</taxon>
        <taxon>Hypocreomycetidae</taxon>
        <taxon>Glomerellales</taxon>
        <taxon>Glomerellaceae</taxon>
        <taxon>Colletotrichum</taxon>
        <taxon>Colletotrichum acutatum species complex</taxon>
    </lineage>
</organism>
<feature type="non-terminal residue" evidence="1">
    <location>
        <position position="56"/>
    </location>
</feature>
<comment type="caution">
    <text evidence="1">The sequence shown here is derived from an EMBL/GenBank/DDBJ whole genome shotgun (WGS) entry which is preliminary data.</text>
</comment>
<dbReference type="GeneID" id="85391862"/>
<proteinExistence type="predicted"/>
<dbReference type="Proteomes" id="UP001244207">
    <property type="component" value="Unassembled WGS sequence"/>
</dbReference>